<evidence type="ECO:0000313" key="5">
    <source>
        <dbReference type="Proteomes" id="UP001501035"/>
    </source>
</evidence>
<evidence type="ECO:0000313" key="4">
    <source>
        <dbReference type="EMBL" id="GAA3023537.1"/>
    </source>
</evidence>
<gene>
    <name evidence="4" type="ORF">GCM10010528_01990</name>
</gene>
<keyword evidence="2" id="KW-0560">Oxidoreductase</keyword>
<dbReference type="Gene3D" id="3.40.50.720">
    <property type="entry name" value="NAD(P)-binding Rossmann-like Domain"/>
    <property type="match status" value="1"/>
</dbReference>
<dbReference type="PRINTS" id="PR00081">
    <property type="entry name" value="GDHRDH"/>
</dbReference>
<comment type="caution">
    <text evidence="4">The sequence shown here is derived from an EMBL/GenBank/DDBJ whole genome shotgun (WGS) entry which is preliminary data.</text>
</comment>
<dbReference type="CDD" id="cd05233">
    <property type="entry name" value="SDR_c"/>
    <property type="match status" value="1"/>
</dbReference>
<organism evidence="4 5">
    <name type="scientific">Gordonia defluvii</name>
    <dbReference type="NCBI Taxonomy" id="283718"/>
    <lineage>
        <taxon>Bacteria</taxon>
        <taxon>Bacillati</taxon>
        <taxon>Actinomycetota</taxon>
        <taxon>Actinomycetes</taxon>
        <taxon>Mycobacteriales</taxon>
        <taxon>Gordoniaceae</taxon>
        <taxon>Gordonia</taxon>
    </lineage>
</organism>
<keyword evidence="5" id="KW-1185">Reference proteome</keyword>
<dbReference type="PANTHER" id="PTHR44196">
    <property type="entry name" value="DEHYDROGENASE/REDUCTASE SDR FAMILY MEMBER 7B"/>
    <property type="match status" value="1"/>
</dbReference>
<dbReference type="EMBL" id="BAAAVS010000001">
    <property type="protein sequence ID" value="GAA3023537.1"/>
    <property type="molecule type" value="Genomic_DNA"/>
</dbReference>
<dbReference type="PRINTS" id="PR00080">
    <property type="entry name" value="SDRFAMILY"/>
</dbReference>
<dbReference type="InterPro" id="IPR002347">
    <property type="entry name" value="SDR_fam"/>
</dbReference>
<dbReference type="Proteomes" id="UP001501035">
    <property type="component" value="Unassembled WGS sequence"/>
</dbReference>
<sequence length="293" mass="30789">MVVTNAFRTLVGGSRRFVTHAALGRALTLHDAADAIAPADLSGRLVLITGASSGIGEEAAHQLAHEGATVVLVARRADELDRVVRAIADDGGAAFPIAGDLSTEQGVGDILDAVLTRHGTPDIIVNNAGRSIRRDVADSTARMHDFQRTMAINYFGPVGLTLGVLDEFLRRDSGHFINVCTWGVTNGAMPKFAAYGASKAALATFGRSLAAELIGTGVHVTNVCFPLVATPMIAPTAEYAQAPALSVHAAGEWIVHAARHRPLEIMPRYAKALRGVTAISASWSDRLLARGAM</sequence>
<evidence type="ECO:0000256" key="3">
    <source>
        <dbReference type="RuleBase" id="RU000363"/>
    </source>
</evidence>
<dbReference type="PANTHER" id="PTHR44196:SF1">
    <property type="entry name" value="DEHYDROGENASE_REDUCTASE SDR FAMILY MEMBER 7B"/>
    <property type="match status" value="1"/>
</dbReference>
<comment type="similarity">
    <text evidence="1 3">Belongs to the short-chain dehydrogenases/reductases (SDR) family.</text>
</comment>
<evidence type="ECO:0000256" key="1">
    <source>
        <dbReference type="ARBA" id="ARBA00006484"/>
    </source>
</evidence>
<proteinExistence type="inferred from homology"/>
<reference evidence="5" key="1">
    <citation type="journal article" date="2019" name="Int. J. Syst. Evol. Microbiol.">
        <title>The Global Catalogue of Microorganisms (GCM) 10K type strain sequencing project: providing services to taxonomists for standard genome sequencing and annotation.</title>
        <authorList>
            <consortium name="The Broad Institute Genomics Platform"/>
            <consortium name="The Broad Institute Genome Sequencing Center for Infectious Disease"/>
            <person name="Wu L."/>
            <person name="Ma J."/>
        </authorList>
    </citation>
    <scope>NUCLEOTIDE SEQUENCE [LARGE SCALE GENOMIC DNA]</scope>
    <source>
        <strain evidence="5">JCM 14234</strain>
    </source>
</reference>
<protein>
    <submittedName>
        <fullName evidence="4">SDR family oxidoreductase</fullName>
    </submittedName>
</protein>
<accession>A0ABP6KTC3</accession>
<dbReference type="InterPro" id="IPR036291">
    <property type="entry name" value="NAD(P)-bd_dom_sf"/>
</dbReference>
<dbReference type="SUPFAM" id="SSF51735">
    <property type="entry name" value="NAD(P)-binding Rossmann-fold domains"/>
    <property type="match status" value="1"/>
</dbReference>
<evidence type="ECO:0000256" key="2">
    <source>
        <dbReference type="ARBA" id="ARBA00023002"/>
    </source>
</evidence>
<name>A0ABP6KTC3_9ACTN</name>
<dbReference type="RefSeq" id="WP_344716217.1">
    <property type="nucleotide sequence ID" value="NZ_BAAAVS010000001.1"/>
</dbReference>
<dbReference type="Pfam" id="PF00106">
    <property type="entry name" value="adh_short"/>
    <property type="match status" value="1"/>
</dbReference>